<organism evidence="1 2">
    <name type="scientific">Lachnoclostridium phocaeense</name>
    <dbReference type="NCBI Taxonomy" id="1871021"/>
    <lineage>
        <taxon>Bacteria</taxon>
        <taxon>Bacillati</taxon>
        <taxon>Bacillota</taxon>
        <taxon>Clostridia</taxon>
        <taxon>Lachnospirales</taxon>
        <taxon>Lachnospiraceae</taxon>
    </lineage>
</organism>
<gene>
    <name evidence="1" type="ORF">K8V82_04785</name>
</gene>
<dbReference type="EMBL" id="DYVY01000073">
    <property type="protein sequence ID" value="HJF94088.1"/>
    <property type="molecule type" value="Genomic_DNA"/>
</dbReference>
<name>A0A921LED1_9FIRM</name>
<proteinExistence type="predicted"/>
<comment type="caution">
    <text evidence="1">The sequence shown here is derived from an EMBL/GenBank/DDBJ whole genome shotgun (WGS) entry which is preliminary data.</text>
</comment>
<dbReference type="Pfam" id="PF14199">
    <property type="entry name" value="DUF4317"/>
    <property type="match status" value="1"/>
</dbReference>
<reference evidence="1" key="2">
    <citation type="submission" date="2021-09" db="EMBL/GenBank/DDBJ databases">
        <authorList>
            <person name="Gilroy R."/>
        </authorList>
    </citation>
    <scope>NUCLEOTIDE SEQUENCE</scope>
    <source>
        <strain evidence="1">ChiSjej5B23-16112</strain>
    </source>
</reference>
<sequence length="381" mass="43145">MNKKEVLEIRKQFSPQNCAITRICGCYVDGDKEKKLEFKEAFLSLPEEEEFKYFDLFKRTLSGTVGKNLLNMSFPLDEELKGGAQEFLMQLKDGKLTDDMLVSEFYDKVIENYDFGEHYLILLIHAAYDVPGKASDGMEMYDASDTVYDYILCSICPVSLSKAGLCYNAEHNSIEDRIRDWIVNDPISGFLFPAFNDRAQDVHSLLYYSKKPEELQEVFLTQVLGCSQVLSAGTQKESFQAMIADTLGEDCSYSVIRNIHENLNTLIEENKEEPEPLELGKLEVRRLFSLSGVPEENLEGFDREFDETVGEKASLLASNIASTKKFNIKTPDIVINVNPDRTDLVDVRIVDGRKCLVIPVDDQVEVNGIEVRMDPETGIEG</sequence>
<accession>A0A921LED1</accession>
<protein>
    <submittedName>
        <fullName evidence="1">DUF4317 domain-containing protein</fullName>
    </submittedName>
</protein>
<evidence type="ECO:0000313" key="1">
    <source>
        <dbReference type="EMBL" id="HJF94088.1"/>
    </source>
</evidence>
<dbReference type="AlphaFoldDB" id="A0A921LED1"/>
<reference evidence="1" key="1">
    <citation type="journal article" date="2021" name="PeerJ">
        <title>Extensive microbial diversity within the chicken gut microbiome revealed by metagenomics and culture.</title>
        <authorList>
            <person name="Gilroy R."/>
            <person name="Ravi A."/>
            <person name="Getino M."/>
            <person name="Pursley I."/>
            <person name="Horton D.L."/>
            <person name="Alikhan N.F."/>
            <person name="Baker D."/>
            <person name="Gharbi K."/>
            <person name="Hall N."/>
            <person name="Watson M."/>
            <person name="Adriaenssens E.M."/>
            <person name="Foster-Nyarko E."/>
            <person name="Jarju S."/>
            <person name="Secka A."/>
            <person name="Antonio M."/>
            <person name="Oren A."/>
            <person name="Chaudhuri R.R."/>
            <person name="La Ragione R."/>
            <person name="Hildebrand F."/>
            <person name="Pallen M.J."/>
        </authorList>
    </citation>
    <scope>NUCLEOTIDE SEQUENCE</scope>
    <source>
        <strain evidence="1">ChiSjej5B23-16112</strain>
    </source>
</reference>
<evidence type="ECO:0000313" key="2">
    <source>
        <dbReference type="Proteomes" id="UP000769156"/>
    </source>
</evidence>
<dbReference type="Proteomes" id="UP000769156">
    <property type="component" value="Unassembled WGS sequence"/>
</dbReference>
<dbReference type="InterPro" id="IPR025466">
    <property type="entry name" value="DUF4317"/>
</dbReference>